<proteinExistence type="predicted"/>
<gene>
    <name evidence="1" type="ORF">EFB14_29490</name>
</gene>
<evidence type="ECO:0000313" key="1">
    <source>
        <dbReference type="EMBL" id="RUM07782.1"/>
    </source>
</evidence>
<organism evidence="1 2">
    <name type="scientific">Rhizobium fabae</name>
    <dbReference type="NCBI Taxonomy" id="573179"/>
    <lineage>
        <taxon>Bacteria</taxon>
        <taxon>Pseudomonadati</taxon>
        <taxon>Pseudomonadota</taxon>
        <taxon>Alphaproteobacteria</taxon>
        <taxon>Hyphomicrobiales</taxon>
        <taxon>Rhizobiaceae</taxon>
        <taxon>Rhizobium/Agrobacterium group</taxon>
        <taxon>Rhizobium</taxon>
    </lineage>
</organism>
<name>A0ABY0B1J5_9HYPH</name>
<accession>A0ABY0B1J5</accession>
<dbReference type="Proteomes" id="UP000272004">
    <property type="component" value="Unassembled WGS sequence"/>
</dbReference>
<keyword evidence="2" id="KW-1185">Reference proteome</keyword>
<comment type="caution">
    <text evidence="1">The sequence shown here is derived from an EMBL/GenBank/DDBJ whole genome shotgun (WGS) entry which is preliminary data.</text>
</comment>
<protein>
    <submittedName>
        <fullName evidence="1">Uncharacterized protein</fullName>
    </submittedName>
</protein>
<dbReference type="EMBL" id="RJJU01000020">
    <property type="protein sequence ID" value="RUM07782.1"/>
    <property type="molecule type" value="Genomic_DNA"/>
</dbReference>
<evidence type="ECO:0000313" key="2">
    <source>
        <dbReference type="Proteomes" id="UP000272004"/>
    </source>
</evidence>
<reference evidence="1 2" key="1">
    <citation type="submission" date="2018-11" db="EMBL/GenBank/DDBJ databases">
        <authorList>
            <person name="Huo Y."/>
        </authorList>
    </citation>
    <scope>NUCLEOTIDE SEQUENCE [LARGE SCALE GENOMIC DNA]</scope>
    <source>
        <strain evidence="1 2">CCBAU 33202</strain>
    </source>
</reference>
<sequence>MLHNFSLDRFRSRLKLCSRDSGGARLRQTKSSAGKSICRALRRAAVKFAFRCGHQVRRAFALMAATVSPEYRRNAGELE</sequence>